<proteinExistence type="predicted"/>
<keyword evidence="2" id="KW-1185">Reference proteome</keyword>
<name>A0A179USK0_BLAGS</name>
<evidence type="ECO:0000313" key="1">
    <source>
        <dbReference type="EMBL" id="OAT10219.1"/>
    </source>
</evidence>
<organism evidence="1 2">
    <name type="scientific">Blastomyces gilchristii (strain SLH14081)</name>
    <name type="common">Blastomyces dermatitidis</name>
    <dbReference type="NCBI Taxonomy" id="559298"/>
    <lineage>
        <taxon>Eukaryota</taxon>
        <taxon>Fungi</taxon>
        <taxon>Dikarya</taxon>
        <taxon>Ascomycota</taxon>
        <taxon>Pezizomycotina</taxon>
        <taxon>Eurotiomycetes</taxon>
        <taxon>Eurotiomycetidae</taxon>
        <taxon>Onygenales</taxon>
        <taxon>Ajellomycetaceae</taxon>
        <taxon>Blastomyces</taxon>
    </lineage>
</organism>
<dbReference type="VEuPathDB" id="FungiDB:BDBG_17330"/>
<reference evidence="2" key="1">
    <citation type="journal article" date="2015" name="PLoS Genet.">
        <title>The dynamic genome and transcriptome of the human fungal pathogen Blastomyces and close relative Emmonsia.</title>
        <authorList>
            <person name="Munoz J.F."/>
            <person name="Gauthier G.M."/>
            <person name="Desjardins C.A."/>
            <person name="Gallo J.E."/>
            <person name="Holder J."/>
            <person name="Sullivan T.D."/>
            <person name="Marty A.J."/>
            <person name="Carmen J.C."/>
            <person name="Chen Z."/>
            <person name="Ding L."/>
            <person name="Gujja S."/>
            <person name="Magrini V."/>
            <person name="Misas E."/>
            <person name="Mitreva M."/>
            <person name="Priest M."/>
            <person name="Saif S."/>
            <person name="Whiston E.A."/>
            <person name="Young S."/>
            <person name="Zeng Q."/>
            <person name="Goldman W.E."/>
            <person name="Mardis E.R."/>
            <person name="Taylor J.W."/>
            <person name="McEwen J.G."/>
            <person name="Clay O.K."/>
            <person name="Klein B.S."/>
            <person name="Cuomo C.A."/>
        </authorList>
    </citation>
    <scope>NUCLEOTIDE SEQUENCE [LARGE SCALE GENOMIC DNA]</scope>
    <source>
        <strain evidence="2">SLH14081</strain>
    </source>
</reference>
<dbReference type="RefSeq" id="XP_031579217.1">
    <property type="nucleotide sequence ID" value="XM_031725079.1"/>
</dbReference>
<accession>A0A179USK0</accession>
<dbReference type="EMBL" id="GG657459">
    <property type="protein sequence ID" value="OAT10219.1"/>
    <property type="molecule type" value="Genomic_DNA"/>
</dbReference>
<protein>
    <submittedName>
        <fullName evidence="1">Uncharacterized protein</fullName>
    </submittedName>
</protein>
<sequence>MNVKWRMTALSESKTEIFTARTWIRGPGVGDFHTCYGFSDRLYRMAVFSYSESCNAEIPKGSLQIRSLTPAQDTGSYQFKMWAHQVSRSQGYWSLGSSQYQIRNAR</sequence>
<dbReference type="Proteomes" id="UP000002038">
    <property type="component" value="Unassembled WGS sequence"/>
</dbReference>
<dbReference type="KEGG" id="bgh:BDBG_17330"/>
<evidence type="ECO:0000313" key="2">
    <source>
        <dbReference type="Proteomes" id="UP000002038"/>
    </source>
</evidence>
<gene>
    <name evidence="1" type="ORF">BDBG_17330</name>
</gene>
<dbReference type="GeneID" id="42529081"/>
<dbReference type="AlphaFoldDB" id="A0A179USK0"/>